<organism evidence="1 2">
    <name type="scientific">Halorubrum ezzemoulense</name>
    <name type="common">Halorubrum chaoviator</name>
    <dbReference type="NCBI Taxonomy" id="337243"/>
    <lineage>
        <taxon>Archaea</taxon>
        <taxon>Methanobacteriati</taxon>
        <taxon>Methanobacteriota</taxon>
        <taxon>Stenosarchaea group</taxon>
        <taxon>Halobacteria</taxon>
        <taxon>Halobacteriales</taxon>
        <taxon>Haloferacaceae</taxon>
        <taxon>Halorubrum</taxon>
    </lineage>
</organism>
<gene>
    <name evidence="1" type="ORF">DJ78_14525</name>
</gene>
<protein>
    <submittedName>
        <fullName evidence="1">Uncharacterized protein</fullName>
    </submittedName>
</protein>
<reference evidence="1 2" key="1">
    <citation type="journal article" date="2014" name="Front. Microbiol.">
        <title>Population and genomic analysis of the genus Halorubrum.</title>
        <authorList>
            <person name="Fullmer M.S."/>
            <person name="Soucy S.M."/>
            <person name="Swithers K.S."/>
            <person name="Makkay A.M."/>
            <person name="Wheeler R."/>
            <person name="Ventosa A."/>
            <person name="Gogarten J.P."/>
            <person name="Papke R.T."/>
        </authorList>
    </citation>
    <scope>NUCLEOTIDE SEQUENCE [LARGE SCALE GENOMIC DNA]</scope>
    <source>
        <strain evidence="1 2">G37</strain>
    </source>
</reference>
<dbReference type="Proteomes" id="UP000216758">
    <property type="component" value="Unassembled WGS sequence"/>
</dbReference>
<dbReference type="EMBL" id="NHPB01000099">
    <property type="protein sequence ID" value="OYR68165.1"/>
    <property type="molecule type" value="Genomic_DNA"/>
</dbReference>
<comment type="caution">
    <text evidence="1">The sequence shown here is derived from an EMBL/GenBank/DDBJ whole genome shotgun (WGS) entry which is preliminary data.</text>
</comment>
<dbReference type="AlphaFoldDB" id="A0A256JH07"/>
<evidence type="ECO:0000313" key="1">
    <source>
        <dbReference type="EMBL" id="OYR68165.1"/>
    </source>
</evidence>
<proteinExistence type="predicted"/>
<accession>A0A256JH07</accession>
<evidence type="ECO:0000313" key="2">
    <source>
        <dbReference type="Proteomes" id="UP000216758"/>
    </source>
</evidence>
<sequence length="67" mass="8251">MDRDQTPDRWRYTCPYGHTDWDRTNNHAWCPACRQLNESGFDVDPEHYEVLDKKREVMIPWEQLRLE</sequence>
<name>A0A256JH07_HALEZ</name>